<dbReference type="SMART" id="SM00387">
    <property type="entry name" value="HATPase_c"/>
    <property type="match status" value="1"/>
</dbReference>
<feature type="transmembrane region" description="Helical" evidence="14">
    <location>
        <begin position="429"/>
        <end position="450"/>
    </location>
</feature>
<dbReference type="SMART" id="SM00388">
    <property type="entry name" value="HisKA"/>
    <property type="match status" value="1"/>
</dbReference>
<dbReference type="InterPro" id="IPR003594">
    <property type="entry name" value="HATPase_dom"/>
</dbReference>
<protein>
    <recommendedName>
        <fullName evidence="4">histidine kinase</fullName>
        <ecNumber evidence="4">2.7.13.3</ecNumber>
    </recommendedName>
</protein>
<feature type="transmembrane region" description="Helical" evidence="14">
    <location>
        <begin position="183"/>
        <end position="210"/>
    </location>
</feature>
<evidence type="ECO:0000256" key="9">
    <source>
        <dbReference type="ARBA" id="ARBA00022777"/>
    </source>
</evidence>
<evidence type="ECO:0000259" key="16">
    <source>
        <dbReference type="PROSITE" id="PS50112"/>
    </source>
</evidence>
<dbReference type="InterPro" id="IPR036097">
    <property type="entry name" value="HisK_dim/P_sf"/>
</dbReference>
<dbReference type="Gene3D" id="1.10.287.130">
    <property type="match status" value="1"/>
</dbReference>
<reference evidence="17 18" key="1">
    <citation type="submission" date="2017-01" db="EMBL/GenBank/DDBJ databases">
        <authorList>
            <person name="Mah S.A."/>
            <person name="Swanson W.J."/>
            <person name="Moy G.W."/>
            <person name="Vacquier V.D."/>
        </authorList>
    </citation>
    <scope>NUCLEOTIDE SEQUENCE [LARGE SCALE GENOMIC DNA]</scope>
    <source>
        <strain evidence="17 18">M9</strain>
    </source>
</reference>
<keyword evidence="18" id="KW-1185">Reference proteome</keyword>
<feature type="transmembrane region" description="Helical" evidence="14">
    <location>
        <begin position="318"/>
        <end position="351"/>
    </location>
</feature>
<comment type="similarity">
    <text evidence="3">Belongs to the sodium:solute symporter (SSF) (TC 2.A.21) family.</text>
</comment>
<dbReference type="Pfam" id="PF02518">
    <property type="entry name" value="HATPase_c"/>
    <property type="match status" value="1"/>
</dbReference>
<dbReference type="InterPro" id="IPR004358">
    <property type="entry name" value="Sig_transdc_His_kin-like_C"/>
</dbReference>
<accession>A0A1R3VR76</accession>
<dbReference type="RefSeq" id="WP_076754577.1">
    <property type="nucleotide sequence ID" value="NZ_CP023018.1"/>
</dbReference>
<dbReference type="InterPro" id="IPR003661">
    <property type="entry name" value="HisK_dim/P_dom"/>
</dbReference>
<dbReference type="SUPFAM" id="SSF55874">
    <property type="entry name" value="ATPase domain of HSP90 chaperone/DNA topoisomerase II/histidine kinase"/>
    <property type="match status" value="1"/>
</dbReference>
<dbReference type="SUPFAM" id="SSF47384">
    <property type="entry name" value="Homodimeric domain of signal transducing histidine kinase"/>
    <property type="match status" value="1"/>
</dbReference>
<evidence type="ECO:0000256" key="14">
    <source>
        <dbReference type="SAM" id="Phobius"/>
    </source>
</evidence>
<comment type="catalytic activity">
    <reaction evidence="1">
        <text>ATP + protein L-histidine = ADP + protein N-phospho-L-histidine.</text>
        <dbReference type="EC" id="2.7.13.3"/>
    </reaction>
</comment>
<dbReference type="GO" id="GO:0005524">
    <property type="term" value="F:ATP binding"/>
    <property type="evidence" value="ECO:0007669"/>
    <property type="project" value="UniProtKB-KW"/>
</dbReference>
<sequence length="984" mass="108166">MNAEIGVLYAAGVAYLGLLFFIAHASERGWLPERWVRHPMVYVLSLGVYATTWTYYGSVGFAAEQGYHFLTIYLGVTLAFVLTPVLLMPTLRLVREQQMTSLADLFAWRYRSPWTGLIVTLFMLVGVLPYIALQIRAVTESVAVLTDQTTPHFLALGFCVTLALFAVLFGARHITPREKHDGLVVAIAFESLVKLLALLLVGAVALFSVFSGPAGLSQWLSDHPEALDALYAPVTQSSWYSLMLLAFAAAFLLPRQFHMLFVENMDPKALQTASWAFPLFLLLLNLPIPLILWGGQASGLTMATDYFSLGLAAQHSSSLALLTFIGGVSAASAMMIVTTLALASMCLNHLILPARIRNQTLAQGNLYRWLLWGRRLLILSVIALGYGFYWLLEFREGLVQLGLISFVAVAQFLPGYLALLFWPRATRAGFISGLLGGIGIWVITLIMPLLQESGLAIPAIDLPLLLGWAGTDRWTFSTFWTLFVNVSLFVTVSLLTRPDSEALARRRGGADETLYALQSFSDIRDLDDLQRRLAEVLGPETAAQELKQALSDLNMRADALKPGDAQKLRGRLQRNLTGLLGPMLANIIIESQLKLTPQTRVALAHSLRFVEERLEHSDVRLRGLAAELDTLRRYHRQVLHELPLGVVSLSPEEDILIWNYAMGTISGINGRDMVGQSLKTLKGPWVGVLRAFLRSEDRHLYKTQMNIAGRQRWFNLHKSAVDTPAAGIQNANELRGTVILIEDLTELHDLENEVTHRDRLASIGRLAAGVAHEIGNPLTGIASLAQNLKDEHRPEEIDKSITQILQQTRRINNIVQSLITFSHAGEAPPTAPTAVNVHNCVAEAIQLLQLGQSSKGLQCQNRSSPELHVLCDAQQLLQVFINLINNALQASTSGDRVLINAAVMGDKIEVRIEDEGPGIAEELLDRIFDPFFTTKAAGSGTGLGLSVVYSILQDHGGTIHAENRPQGGACFTVRLPAAQELNPA</sequence>
<feature type="domain" description="Histidine kinase" evidence="15">
    <location>
        <begin position="769"/>
        <end position="979"/>
    </location>
</feature>
<dbReference type="AlphaFoldDB" id="A0A1R3VR76"/>
<feature type="transmembrane region" description="Helical" evidence="14">
    <location>
        <begin position="398"/>
        <end position="422"/>
    </location>
</feature>
<dbReference type="EC" id="2.7.13.3" evidence="4"/>
<keyword evidence="6" id="KW-0808">Transferase</keyword>
<dbReference type="Pfam" id="PF00512">
    <property type="entry name" value="HisKA"/>
    <property type="match status" value="1"/>
</dbReference>
<feature type="transmembrane region" description="Helical" evidence="14">
    <location>
        <begin position="68"/>
        <end position="94"/>
    </location>
</feature>
<evidence type="ECO:0000256" key="11">
    <source>
        <dbReference type="ARBA" id="ARBA00022989"/>
    </source>
</evidence>
<dbReference type="InterPro" id="IPR038377">
    <property type="entry name" value="Na/Glc_symporter_sf"/>
</dbReference>
<feature type="transmembrane region" description="Helical" evidence="14">
    <location>
        <begin position="35"/>
        <end position="56"/>
    </location>
</feature>
<evidence type="ECO:0000313" key="18">
    <source>
        <dbReference type="Proteomes" id="UP000223759"/>
    </source>
</evidence>
<dbReference type="InterPro" id="IPR036890">
    <property type="entry name" value="HATPase_C_sf"/>
</dbReference>
<dbReference type="InterPro" id="IPR005467">
    <property type="entry name" value="His_kinase_dom"/>
</dbReference>
<evidence type="ECO:0000256" key="6">
    <source>
        <dbReference type="ARBA" id="ARBA00022679"/>
    </source>
</evidence>
<dbReference type="SUPFAM" id="SSF55785">
    <property type="entry name" value="PYP-like sensor domain (PAS domain)"/>
    <property type="match status" value="1"/>
</dbReference>
<dbReference type="EMBL" id="FTPK01000001">
    <property type="protein sequence ID" value="SIT66076.1"/>
    <property type="molecule type" value="Genomic_DNA"/>
</dbReference>
<dbReference type="GO" id="GO:0000155">
    <property type="term" value="F:phosphorelay sensor kinase activity"/>
    <property type="evidence" value="ECO:0007669"/>
    <property type="project" value="InterPro"/>
</dbReference>
<dbReference type="Proteomes" id="UP000223759">
    <property type="component" value="Unassembled WGS sequence"/>
</dbReference>
<evidence type="ECO:0000259" key="15">
    <source>
        <dbReference type="PROSITE" id="PS50109"/>
    </source>
</evidence>
<evidence type="ECO:0000256" key="3">
    <source>
        <dbReference type="ARBA" id="ARBA00006434"/>
    </source>
</evidence>
<dbReference type="InterPro" id="IPR001734">
    <property type="entry name" value="Na/solute_symporter"/>
</dbReference>
<dbReference type="PANTHER" id="PTHR43065:SF10">
    <property type="entry name" value="PEROXIDE STRESS-ACTIVATED HISTIDINE KINASE MAK3"/>
    <property type="match status" value="1"/>
</dbReference>
<comment type="subcellular location">
    <subcellularLocation>
        <location evidence="2">Membrane</location>
        <topology evidence="2">Multi-pass membrane protein</topology>
    </subcellularLocation>
</comment>
<feature type="domain" description="PAS" evidence="16">
    <location>
        <begin position="631"/>
        <end position="712"/>
    </location>
</feature>
<evidence type="ECO:0000256" key="12">
    <source>
        <dbReference type="ARBA" id="ARBA00023012"/>
    </source>
</evidence>
<dbReference type="GO" id="GO:0016020">
    <property type="term" value="C:membrane"/>
    <property type="evidence" value="ECO:0007669"/>
    <property type="project" value="UniProtKB-SubCell"/>
</dbReference>
<feature type="transmembrane region" description="Helical" evidence="14">
    <location>
        <begin position="275"/>
        <end position="298"/>
    </location>
</feature>
<organism evidence="17 18">
    <name type="scientific">Ectothiorhodosinus mongolicus</name>
    <dbReference type="NCBI Taxonomy" id="233100"/>
    <lineage>
        <taxon>Bacteria</taxon>
        <taxon>Pseudomonadati</taxon>
        <taxon>Pseudomonadota</taxon>
        <taxon>Gammaproteobacteria</taxon>
        <taxon>Chromatiales</taxon>
        <taxon>Ectothiorhodospiraceae</taxon>
        <taxon>Ectothiorhodosinus</taxon>
    </lineage>
</organism>
<dbReference type="PRINTS" id="PR00344">
    <property type="entry name" value="BCTRLSENSOR"/>
</dbReference>
<dbReference type="Gene3D" id="3.30.565.10">
    <property type="entry name" value="Histidine kinase-like ATPase, C-terminal domain"/>
    <property type="match status" value="1"/>
</dbReference>
<evidence type="ECO:0000256" key="8">
    <source>
        <dbReference type="ARBA" id="ARBA00022741"/>
    </source>
</evidence>
<dbReference type="PANTHER" id="PTHR43065">
    <property type="entry name" value="SENSOR HISTIDINE KINASE"/>
    <property type="match status" value="1"/>
</dbReference>
<dbReference type="STRING" id="233100.SAMN05216526_0470"/>
<evidence type="ECO:0000256" key="1">
    <source>
        <dbReference type="ARBA" id="ARBA00000085"/>
    </source>
</evidence>
<evidence type="ECO:0000256" key="5">
    <source>
        <dbReference type="ARBA" id="ARBA00022553"/>
    </source>
</evidence>
<evidence type="ECO:0000256" key="4">
    <source>
        <dbReference type="ARBA" id="ARBA00012438"/>
    </source>
</evidence>
<dbReference type="PROSITE" id="PS50283">
    <property type="entry name" value="NA_SOLUT_SYMP_3"/>
    <property type="match status" value="1"/>
</dbReference>
<keyword evidence="9 17" id="KW-0418">Kinase</keyword>
<feature type="transmembrane region" description="Helical" evidence="14">
    <location>
        <begin position="230"/>
        <end position="254"/>
    </location>
</feature>
<keyword evidence="12" id="KW-0902">Two-component regulatory system</keyword>
<dbReference type="InterPro" id="IPR035965">
    <property type="entry name" value="PAS-like_dom_sf"/>
</dbReference>
<dbReference type="GO" id="GO:0022857">
    <property type="term" value="F:transmembrane transporter activity"/>
    <property type="evidence" value="ECO:0007669"/>
    <property type="project" value="InterPro"/>
</dbReference>
<dbReference type="PROSITE" id="PS50112">
    <property type="entry name" value="PAS"/>
    <property type="match status" value="1"/>
</dbReference>
<evidence type="ECO:0000313" key="17">
    <source>
        <dbReference type="EMBL" id="SIT66076.1"/>
    </source>
</evidence>
<keyword evidence="7 14" id="KW-0812">Transmembrane</keyword>
<feature type="transmembrane region" description="Helical" evidence="14">
    <location>
        <begin position="372"/>
        <end position="392"/>
    </location>
</feature>
<dbReference type="OrthoDB" id="9764438at2"/>
<evidence type="ECO:0000256" key="2">
    <source>
        <dbReference type="ARBA" id="ARBA00004141"/>
    </source>
</evidence>
<evidence type="ECO:0000256" key="10">
    <source>
        <dbReference type="ARBA" id="ARBA00022840"/>
    </source>
</evidence>
<dbReference type="InterPro" id="IPR000014">
    <property type="entry name" value="PAS"/>
</dbReference>
<feature type="transmembrane region" description="Helical" evidence="14">
    <location>
        <begin position="153"/>
        <end position="171"/>
    </location>
</feature>
<feature type="transmembrane region" description="Helical" evidence="14">
    <location>
        <begin position="6"/>
        <end position="23"/>
    </location>
</feature>
<keyword evidence="8" id="KW-0547">Nucleotide-binding</keyword>
<dbReference type="CDD" id="cd00082">
    <property type="entry name" value="HisKA"/>
    <property type="match status" value="1"/>
</dbReference>
<keyword evidence="5" id="KW-0597">Phosphoprotein</keyword>
<feature type="transmembrane region" description="Helical" evidence="14">
    <location>
        <begin position="114"/>
        <end position="133"/>
    </location>
</feature>
<name>A0A1R3VR76_9GAMM</name>
<proteinExistence type="inferred from homology"/>
<dbReference type="Gene3D" id="3.30.450.20">
    <property type="entry name" value="PAS domain"/>
    <property type="match status" value="1"/>
</dbReference>
<evidence type="ECO:0000256" key="7">
    <source>
        <dbReference type="ARBA" id="ARBA00022692"/>
    </source>
</evidence>
<evidence type="ECO:0000256" key="13">
    <source>
        <dbReference type="ARBA" id="ARBA00023136"/>
    </source>
</evidence>
<keyword evidence="11 14" id="KW-1133">Transmembrane helix</keyword>
<gene>
    <name evidence="17" type="ORF">SAMN05216526_0470</name>
</gene>
<keyword evidence="10" id="KW-0067">ATP-binding</keyword>
<keyword evidence="13 14" id="KW-0472">Membrane</keyword>
<dbReference type="Gene3D" id="1.20.1730.10">
    <property type="entry name" value="Sodium/glucose cotransporter"/>
    <property type="match status" value="1"/>
</dbReference>
<dbReference type="PROSITE" id="PS50109">
    <property type="entry name" value="HIS_KIN"/>
    <property type="match status" value="1"/>
</dbReference>